<keyword evidence="18" id="KW-1185">Reference proteome</keyword>
<dbReference type="EMBL" id="DF143314">
    <property type="protein sequence ID" value="GAA37022.2"/>
    <property type="molecule type" value="Genomic_DNA"/>
</dbReference>
<keyword evidence="10" id="KW-0408">Iron</keyword>
<keyword evidence="11" id="KW-0411">Iron-sulfur</keyword>
<keyword evidence="8" id="KW-0479">Metal-binding</keyword>
<evidence type="ECO:0000256" key="9">
    <source>
        <dbReference type="ARBA" id="ARBA00022842"/>
    </source>
</evidence>
<dbReference type="Gene3D" id="3.40.5.90">
    <property type="entry name" value="CDGSH iron-sulfur domain, mitoNEET-type"/>
    <property type="match status" value="1"/>
</dbReference>
<dbReference type="InterPro" id="IPR018967">
    <property type="entry name" value="FeS-contain_CDGSH-typ"/>
</dbReference>
<evidence type="ECO:0000256" key="4">
    <source>
        <dbReference type="ARBA" id="ARBA00010231"/>
    </source>
</evidence>
<dbReference type="InterPro" id="IPR049022">
    <property type="entry name" value="AMG1_III"/>
</dbReference>
<evidence type="ECO:0000256" key="13">
    <source>
        <dbReference type="ARBA" id="ARBA00031926"/>
    </source>
</evidence>
<dbReference type="Proteomes" id="UP000008909">
    <property type="component" value="Unassembled WGS sequence"/>
</dbReference>
<evidence type="ECO:0000256" key="8">
    <source>
        <dbReference type="ARBA" id="ARBA00022723"/>
    </source>
</evidence>
<keyword evidence="7" id="KW-0001">2Fe-2S</keyword>
<dbReference type="GO" id="GO:0004610">
    <property type="term" value="F:phosphoacetylglucosamine mutase activity"/>
    <property type="evidence" value="ECO:0007669"/>
    <property type="project" value="UniProtKB-EC"/>
</dbReference>
<comment type="pathway">
    <text evidence="3">Nucleotide-sugar biosynthesis; UDP-N-acetyl-alpha-D-glucosamine biosynthesis; N-acetyl-alpha-D-glucosamine 1-phosphate from alpha-D-glucosamine 6-phosphate (route I): step 2/2.</text>
</comment>
<dbReference type="GO" id="GO:0006048">
    <property type="term" value="P:UDP-N-acetylglucosamine biosynthetic process"/>
    <property type="evidence" value="ECO:0007669"/>
    <property type="project" value="TreeGrafter"/>
</dbReference>
<organism evidence="17 18">
    <name type="scientific">Clonorchis sinensis</name>
    <name type="common">Chinese liver fluke</name>
    <dbReference type="NCBI Taxonomy" id="79923"/>
    <lineage>
        <taxon>Eukaryota</taxon>
        <taxon>Metazoa</taxon>
        <taxon>Spiralia</taxon>
        <taxon>Lophotrochozoa</taxon>
        <taxon>Platyhelminthes</taxon>
        <taxon>Trematoda</taxon>
        <taxon>Digenea</taxon>
        <taxon>Opisthorchiida</taxon>
        <taxon>Opisthorchiata</taxon>
        <taxon>Opisthorchiidae</taxon>
        <taxon>Clonorchis</taxon>
    </lineage>
</organism>
<evidence type="ECO:0000256" key="3">
    <source>
        <dbReference type="ARBA" id="ARBA00004865"/>
    </source>
</evidence>
<evidence type="ECO:0000256" key="15">
    <source>
        <dbReference type="ARBA" id="ARBA00034078"/>
    </source>
</evidence>
<dbReference type="InterPro" id="IPR049023">
    <property type="entry name" value="AMG1_II"/>
</dbReference>
<dbReference type="GO" id="GO:0051537">
    <property type="term" value="F:2 iron, 2 sulfur cluster binding"/>
    <property type="evidence" value="ECO:0007669"/>
    <property type="project" value="UniProtKB-KW"/>
</dbReference>
<dbReference type="InterPro" id="IPR016055">
    <property type="entry name" value="A-D-PHexomutase_a/b/a-I/II/III"/>
</dbReference>
<sequence length="741" mass="82506">MATATIRKAVADALTGVCTPTPFCLTYGTAGFRCFAAKLKGVSLRVGVLAALRSLLKNGKFVGVMITASHNPSHDNGIKIVDPDGGMLETNWESVVVDFMHCTGNLTAHWIEKRLKHVEDTLIPRVVVGYDTRESSPSLAEEVVQGVHLMQGHCTQLGLITTPQLHYAVRYMVTSKPADYPLHPDLDRVYIEYFASQFTAGMNALTTESVHTRHPIELNVDCAHGVGSLALAKLNATLAQCGHPAPIRFRLFNTEVDKRELLNLNCGADFVKITLRAPELYPSDMDASCSLEARWATIDGDADRLLYFYHTPEAGPDGLLNPSRIVLLDGDRIACLFASFLTTILRESLLTEQFKVGVVQTAYANASSTLYLRDELAVTVLCVPTGVKHLHRAALDFDFGIYFEANGHGTVLFSDAVIEYARQNLDPSHPLAVFIGLTNTTVGDAITDILLVEFVLSWHGWSLKQWHDMYTELASRQIKVSVSQPSSIQTTDAERRVCSPLALQESIDDIVRSVERATKAPGKSRAFVRPSGTENIARVYAESIDQTWADCIYVSKASVLNTDVTLSMMMNMMVETLKSPASVKNCSCFSDAITSHVPSYSRRFNGQPPNFAMLTVPLLARQPYTYFLLIPHCAGRYMPPGTLFRPHHERFDENCEPLPRPHPETPRFKGVLDPEVKPKGLIADKRPFRMVCLPNRIYWWCSCGHSQTQPFCDGNHIRIVGQTPHFEINKFEYRPIRMTFK</sequence>
<dbReference type="GO" id="GO:0000287">
    <property type="term" value="F:magnesium ion binding"/>
    <property type="evidence" value="ECO:0007669"/>
    <property type="project" value="InterPro"/>
</dbReference>
<dbReference type="PANTHER" id="PTHR45955">
    <property type="entry name" value="PHOSPHOACETYLGLUCOSAMINE MUTASE"/>
    <property type="match status" value="1"/>
</dbReference>
<dbReference type="Pfam" id="PF21405">
    <property type="entry name" value="AMG1_II"/>
    <property type="match status" value="1"/>
</dbReference>
<keyword evidence="9" id="KW-0460">Magnesium</keyword>
<dbReference type="Gene3D" id="3.40.120.10">
    <property type="entry name" value="Alpha-D-Glucose-1,6-Bisphosphate, subunit A, domain 3"/>
    <property type="match status" value="1"/>
</dbReference>
<reference key="2">
    <citation type="submission" date="2011-10" db="EMBL/GenBank/DDBJ databases">
        <title>The genome and transcriptome sequence of Clonorchis sinensis provide insights into the carcinogenic liver fluke.</title>
        <authorList>
            <person name="Wang X."/>
            <person name="Huang Y."/>
            <person name="Chen W."/>
            <person name="Liu H."/>
            <person name="Guo L."/>
            <person name="Chen Y."/>
            <person name="Luo F."/>
            <person name="Zhou W."/>
            <person name="Sun J."/>
            <person name="Mao Q."/>
            <person name="Liang P."/>
            <person name="Zhou C."/>
            <person name="Tian Y."/>
            <person name="Men J."/>
            <person name="Lv X."/>
            <person name="Huang L."/>
            <person name="Zhou J."/>
            <person name="Hu Y."/>
            <person name="Li R."/>
            <person name="Zhang F."/>
            <person name="Lei H."/>
            <person name="Li X."/>
            <person name="Hu X."/>
            <person name="Liang C."/>
            <person name="Xu J."/>
            <person name="Wu Z."/>
            <person name="Yu X."/>
        </authorList>
    </citation>
    <scope>NUCLEOTIDE SEQUENCE</scope>
    <source>
        <strain>Henan</strain>
    </source>
</reference>
<evidence type="ECO:0000256" key="12">
    <source>
        <dbReference type="ARBA" id="ARBA00023235"/>
    </source>
</evidence>
<comment type="catalytic activity">
    <reaction evidence="1">
        <text>N-acetyl-alpha-D-glucosamine 1-phosphate = N-acetyl-D-glucosamine 6-phosphate</text>
        <dbReference type="Rhea" id="RHEA:23804"/>
        <dbReference type="ChEBI" id="CHEBI:57513"/>
        <dbReference type="ChEBI" id="CHEBI:57776"/>
        <dbReference type="EC" id="5.4.2.3"/>
    </reaction>
</comment>
<evidence type="ECO:0000256" key="2">
    <source>
        <dbReference type="ARBA" id="ARBA00001946"/>
    </source>
</evidence>
<evidence type="ECO:0000256" key="5">
    <source>
        <dbReference type="ARBA" id="ARBA00012731"/>
    </source>
</evidence>
<evidence type="ECO:0000256" key="6">
    <source>
        <dbReference type="ARBA" id="ARBA00022553"/>
    </source>
</evidence>
<dbReference type="GO" id="GO:0005737">
    <property type="term" value="C:cytoplasm"/>
    <property type="evidence" value="ECO:0007669"/>
    <property type="project" value="UniProtKB-ARBA"/>
</dbReference>
<dbReference type="InterPro" id="IPR016066">
    <property type="entry name" value="A-D-PHexomutase_CS"/>
</dbReference>
<dbReference type="SMART" id="SM00704">
    <property type="entry name" value="ZnF_CDGSH"/>
    <property type="match status" value="1"/>
</dbReference>
<dbReference type="Pfam" id="PF09360">
    <property type="entry name" value="zf-CDGSH"/>
    <property type="match status" value="1"/>
</dbReference>
<comment type="cofactor">
    <cofactor evidence="15">
        <name>[2Fe-2S] cluster</name>
        <dbReference type="ChEBI" id="CHEBI:190135"/>
    </cofactor>
</comment>
<dbReference type="EC" id="5.4.2.3" evidence="5"/>
<dbReference type="FunFam" id="3.40.120.10:FF:000013">
    <property type="entry name" value="Phosphoacetylglucosamine mutase"/>
    <property type="match status" value="1"/>
</dbReference>
<evidence type="ECO:0000256" key="1">
    <source>
        <dbReference type="ARBA" id="ARBA00000558"/>
    </source>
</evidence>
<comment type="cofactor">
    <cofactor evidence="2">
        <name>Mg(2+)</name>
        <dbReference type="ChEBI" id="CHEBI:18420"/>
    </cofactor>
</comment>
<dbReference type="InterPro" id="IPR005844">
    <property type="entry name" value="A-D-PHexomutase_a/b/a-I"/>
</dbReference>
<evidence type="ECO:0000256" key="7">
    <source>
        <dbReference type="ARBA" id="ARBA00022714"/>
    </source>
</evidence>
<dbReference type="SUPFAM" id="SSF55957">
    <property type="entry name" value="Phosphoglucomutase, C-terminal domain"/>
    <property type="match status" value="1"/>
</dbReference>
<evidence type="ECO:0000313" key="18">
    <source>
        <dbReference type="Proteomes" id="UP000008909"/>
    </source>
</evidence>
<dbReference type="InterPro" id="IPR036900">
    <property type="entry name" value="A-D-PHexomutase_C_sf"/>
</dbReference>
<keyword evidence="6" id="KW-0597">Phosphoprotein</keyword>
<proteinExistence type="inferred from homology"/>
<keyword evidence="12" id="KW-0413">Isomerase</keyword>
<dbReference type="PANTHER" id="PTHR45955:SF1">
    <property type="entry name" value="PHOSPHOACETYLGLUCOSAMINE MUTASE"/>
    <property type="match status" value="1"/>
</dbReference>
<dbReference type="InterPro" id="IPR042216">
    <property type="entry name" value="MitoNEET_CISD"/>
</dbReference>
<evidence type="ECO:0000256" key="10">
    <source>
        <dbReference type="ARBA" id="ARBA00023004"/>
    </source>
</evidence>
<feature type="domain" description="Iron-binding zinc finger CDGSH type" evidence="16">
    <location>
        <begin position="685"/>
        <end position="722"/>
    </location>
</feature>
<dbReference type="Pfam" id="PF02878">
    <property type="entry name" value="PGM_PMM_I"/>
    <property type="match status" value="2"/>
</dbReference>
<gene>
    <name evidence="17" type="ORF">CLF_108323</name>
</gene>
<comment type="similarity">
    <text evidence="4">Belongs to the phosphohexose mutase family.</text>
</comment>
<dbReference type="InterPro" id="IPR016657">
    <property type="entry name" value="PAGM"/>
</dbReference>
<dbReference type="CDD" id="cd03086">
    <property type="entry name" value="PGM3"/>
    <property type="match status" value="1"/>
</dbReference>
<reference evidence="17" key="1">
    <citation type="journal article" date="2011" name="Genome Biol.">
        <title>The draft genome of the carcinogenic human liver fluke Clonorchis sinensis.</title>
        <authorList>
            <person name="Wang X."/>
            <person name="Chen W."/>
            <person name="Huang Y."/>
            <person name="Sun J."/>
            <person name="Men J."/>
            <person name="Liu H."/>
            <person name="Luo F."/>
            <person name="Guo L."/>
            <person name="Lv X."/>
            <person name="Deng C."/>
            <person name="Zhou C."/>
            <person name="Fan Y."/>
            <person name="Li X."/>
            <person name="Huang L."/>
            <person name="Hu Y."/>
            <person name="Liang C."/>
            <person name="Hu X."/>
            <person name="Xu J."/>
            <person name="Yu X."/>
        </authorList>
    </citation>
    <scope>NUCLEOTIDE SEQUENCE [LARGE SCALE GENOMIC DNA]</scope>
    <source>
        <strain evidence="17">Henan</strain>
    </source>
</reference>
<dbReference type="GO" id="GO:0005975">
    <property type="term" value="P:carbohydrate metabolic process"/>
    <property type="evidence" value="ECO:0007669"/>
    <property type="project" value="InterPro"/>
</dbReference>
<dbReference type="Pfam" id="PF21404">
    <property type="entry name" value="AMG1_III"/>
    <property type="match status" value="1"/>
</dbReference>
<feature type="non-terminal residue" evidence="17">
    <location>
        <position position="741"/>
    </location>
</feature>
<dbReference type="AlphaFoldDB" id="H2KS69"/>
<evidence type="ECO:0000313" key="17">
    <source>
        <dbReference type="EMBL" id="GAA37022.2"/>
    </source>
</evidence>
<protein>
    <recommendedName>
        <fullName evidence="5">phosphoacetylglucosamine mutase</fullName>
        <ecNumber evidence="5">5.4.2.3</ecNumber>
    </recommendedName>
    <alternativeName>
        <fullName evidence="14">Acetylglucosamine phosphomutase</fullName>
    </alternativeName>
    <alternativeName>
        <fullName evidence="13">N-acetylglucosamine-phosphate mutase</fullName>
    </alternativeName>
</protein>
<dbReference type="SUPFAM" id="SSF53738">
    <property type="entry name" value="Phosphoglucomutase, first 3 domains"/>
    <property type="match status" value="3"/>
</dbReference>
<accession>H2KS69</accession>
<name>H2KS69_CLOSI</name>
<dbReference type="Gene3D" id="3.30.310.50">
    <property type="entry name" value="Alpha-D-phosphohexomutase, C-terminal domain"/>
    <property type="match status" value="1"/>
</dbReference>
<evidence type="ECO:0000256" key="14">
    <source>
        <dbReference type="ARBA" id="ARBA00032065"/>
    </source>
</evidence>
<evidence type="ECO:0000259" key="16">
    <source>
        <dbReference type="SMART" id="SM00704"/>
    </source>
</evidence>
<dbReference type="PROSITE" id="PS00710">
    <property type="entry name" value="PGM_PMM"/>
    <property type="match status" value="1"/>
</dbReference>
<evidence type="ECO:0000256" key="11">
    <source>
        <dbReference type="ARBA" id="ARBA00023014"/>
    </source>
</evidence>